<proteinExistence type="predicted"/>
<dbReference type="PANTHER" id="PTHR21261:SF15">
    <property type="entry name" value="BEATEN PATH IIIA, ISOFORM D-RELATED"/>
    <property type="match status" value="1"/>
</dbReference>
<evidence type="ECO:0000313" key="1">
    <source>
        <dbReference type="EMBL" id="RWS24589.1"/>
    </source>
</evidence>
<dbReference type="EMBL" id="NCKV01004683">
    <property type="protein sequence ID" value="RWS24589.1"/>
    <property type="molecule type" value="Genomic_DNA"/>
</dbReference>
<gene>
    <name evidence="1" type="ORF">B4U80_02996</name>
</gene>
<comment type="caution">
    <text evidence="1">The sequence shown here is derived from an EMBL/GenBank/DDBJ whole genome shotgun (WGS) entry which is preliminary data.</text>
</comment>
<dbReference type="STRING" id="299467.A0A443SAL0"/>
<dbReference type="AlphaFoldDB" id="A0A443SAL0"/>
<evidence type="ECO:0008006" key="3">
    <source>
        <dbReference type="Google" id="ProtNLM"/>
    </source>
</evidence>
<name>A0A443SAL0_9ACAR</name>
<sequence>MRTVPFLKETTIFKLSIRYSEVLNSAAMHLKSATFGCIQISLSLLIIQVPSNPRSGETIQLICNYDLGKDSLYVFKMYKDNSEFYRFIPLSQEKKQEFALQGITLDLSKCNETTVTLVKIDTLTTGNFTCEVSVEESFETAPMVKEMIVKSECFACVSHFE</sequence>
<accession>A0A443SAL0</accession>
<organism evidence="1 2">
    <name type="scientific">Leptotrombidium deliense</name>
    <dbReference type="NCBI Taxonomy" id="299467"/>
    <lineage>
        <taxon>Eukaryota</taxon>
        <taxon>Metazoa</taxon>
        <taxon>Ecdysozoa</taxon>
        <taxon>Arthropoda</taxon>
        <taxon>Chelicerata</taxon>
        <taxon>Arachnida</taxon>
        <taxon>Acari</taxon>
        <taxon>Acariformes</taxon>
        <taxon>Trombidiformes</taxon>
        <taxon>Prostigmata</taxon>
        <taxon>Anystina</taxon>
        <taxon>Parasitengona</taxon>
        <taxon>Trombiculoidea</taxon>
        <taxon>Trombiculidae</taxon>
        <taxon>Leptotrombidium</taxon>
    </lineage>
</organism>
<dbReference type="Proteomes" id="UP000288716">
    <property type="component" value="Unassembled WGS sequence"/>
</dbReference>
<evidence type="ECO:0000313" key="2">
    <source>
        <dbReference type="Proteomes" id="UP000288716"/>
    </source>
</evidence>
<keyword evidence="2" id="KW-1185">Reference proteome</keyword>
<reference evidence="1 2" key="1">
    <citation type="journal article" date="2018" name="Gigascience">
        <title>Genomes of trombidid mites reveal novel predicted allergens and laterally-transferred genes associated with secondary metabolism.</title>
        <authorList>
            <person name="Dong X."/>
            <person name="Chaisiri K."/>
            <person name="Xia D."/>
            <person name="Armstrong S.D."/>
            <person name="Fang Y."/>
            <person name="Donnelly M.J."/>
            <person name="Kadowaki T."/>
            <person name="McGarry J.W."/>
            <person name="Darby A.C."/>
            <person name="Makepeace B.L."/>
        </authorList>
    </citation>
    <scope>NUCLEOTIDE SEQUENCE [LARGE SCALE GENOMIC DNA]</scope>
    <source>
        <strain evidence="1">UoL-UT</strain>
    </source>
</reference>
<dbReference type="VEuPathDB" id="VectorBase:LDEU007451"/>
<protein>
    <recommendedName>
        <fullName evidence="3">Ig-like domain-containing protein</fullName>
    </recommendedName>
</protein>
<dbReference type="OrthoDB" id="10015491at2759"/>
<dbReference type="PANTHER" id="PTHR21261">
    <property type="entry name" value="BEAT PROTEIN"/>
    <property type="match status" value="1"/>
</dbReference>